<dbReference type="AlphaFoldDB" id="A0AAU8PD13"/>
<dbReference type="RefSeq" id="WP_013822686.1">
    <property type="nucleotide sequence ID" value="NC_015573.1"/>
</dbReference>
<keyword evidence="3" id="KW-1185">Reference proteome</keyword>
<proteinExistence type="predicted"/>
<reference evidence="3" key="1">
    <citation type="submission" date="2011-05" db="EMBL/GenBank/DDBJ databases">
        <title>Complete sequence of Desulfotomaculum kuznetsovii DSM 6115.</title>
        <authorList>
            <person name="Lucas S."/>
            <person name="Han J."/>
            <person name="Lapidus A."/>
            <person name="Cheng J.-F."/>
            <person name="Goodwin L."/>
            <person name="Pitluck S."/>
            <person name="Peters L."/>
            <person name="Mikhailova N."/>
            <person name="Lu M."/>
            <person name="Saunders E."/>
            <person name="Han C."/>
            <person name="Tapia R."/>
            <person name="Land M."/>
            <person name="Hauser L."/>
            <person name="Kyrpides N."/>
            <person name="Ivanova N."/>
            <person name="Pagani I."/>
            <person name="Nazina T."/>
            <person name="Ivanova A."/>
            <person name="Parshina S."/>
            <person name="Kuever J."/>
            <person name="Muyzer G."/>
            <person name="Plugge C."/>
            <person name="Stams A."/>
            <person name="Woyke T."/>
        </authorList>
    </citation>
    <scope>NUCLEOTIDE SEQUENCE [LARGE SCALE GENOMIC DNA]</scope>
    <source>
        <strain evidence="3">DSM 6115 / VKM B-1805 / 17</strain>
    </source>
</reference>
<feature type="transmembrane region" description="Helical" evidence="1">
    <location>
        <begin position="60"/>
        <end position="80"/>
    </location>
</feature>
<keyword evidence="1" id="KW-0812">Transmembrane</keyword>
<gene>
    <name evidence="2" type="ordered locus">Desku_1591</name>
</gene>
<evidence type="ECO:0000313" key="3">
    <source>
        <dbReference type="Proteomes" id="UP000009229"/>
    </source>
</evidence>
<keyword evidence="1" id="KW-0472">Membrane</keyword>
<evidence type="ECO:0000313" key="2">
    <source>
        <dbReference type="EMBL" id="AEG15171.1"/>
    </source>
</evidence>
<feature type="transmembrane region" description="Helical" evidence="1">
    <location>
        <begin position="123"/>
        <end position="149"/>
    </location>
</feature>
<accession>A0AAU8PD13</accession>
<organism evidence="2 3">
    <name type="scientific">Desulfofundulus kuznetsovii (strain DSM 6115 / VKM B-1805 / 17)</name>
    <name type="common">Desulfotomaculum kuznetsovii</name>
    <dbReference type="NCBI Taxonomy" id="760568"/>
    <lineage>
        <taxon>Bacteria</taxon>
        <taxon>Bacillati</taxon>
        <taxon>Bacillota</taxon>
        <taxon>Clostridia</taxon>
        <taxon>Eubacteriales</taxon>
        <taxon>Peptococcaceae</taxon>
        <taxon>Desulfofundulus</taxon>
    </lineage>
</organism>
<dbReference type="KEGG" id="dku:Desku_1591"/>
<sequence>MIQGVRQPEGVPRCVMEALLDLVWDYRRGVYVSERHAPLRYRARRFLEARVVPAVKEAGATAKAVAGIWAMALLASLVALGDFGRWGMTKVVSLPHDWYLNSIERGITHGAKGTGEILLCSTVAFLIMAAYVAVVAGLFLLGLVSFLVGRAAKGVLTRKFGLVY</sequence>
<dbReference type="EMBL" id="CP002770">
    <property type="protein sequence ID" value="AEG15171.1"/>
    <property type="molecule type" value="Genomic_DNA"/>
</dbReference>
<dbReference type="Proteomes" id="UP000009229">
    <property type="component" value="Chromosome"/>
</dbReference>
<protein>
    <submittedName>
        <fullName evidence="2">Uncharacterized protein</fullName>
    </submittedName>
</protein>
<name>A0AAU8PD13_DESK7</name>
<evidence type="ECO:0000256" key="1">
    <source>
        <dbReference type="SAM" id="Phobius"/>
    </source>
</evidence>
<keyword evidence="1" id="KW-1133">Transmembrane helix</keyword>